<feature type="region of interest" description="Disordered" evidence="1">
    <location>
        <begin position="129"/>
        <end position="185"/>
    </location>
</feature>
<evidence type="ECO:0000256" key="1">
    <source>
        <dbReference type="SAM" id="MobiDB-lite"/>
    </source>
</evidence>
<feature type="compositionally biased region" description="Pro residues" evidence="1">
    <location>
        <begin position="129"/>
        <end position="140"/>
    </location>
</feature>
<feature type="region of interest" description="Disordered" evidence="1">
    <location>
        <begin position="1"/>
        <end position="110"/>
    </location>
</feature>
<dbReference type="AlphaFoldDB" id="A0A8H3H6Q9"/>
<feature type="non-terminal residue" evidence="2">
    <location>
        <position position="1"/>
    </location>
</feature>
<dbReference type="Proteomes" id="UP000663850">
    <property type="component" value="Unassembled WGS sequence"/>
</dbReference>
<evidence type="ECO:0000313" key="3">
    <source>
        <dbReference type="Proteomes" id="UP000663850"/>
    </source>
</evidence>
<protein>
    <submittedName>
        <fullName evidence="2">Uncharacterized protein</fullName>
    </submittedName>
</protein>
<gene>
    <name evidence="2" type="ORF">RDB_LOCUS80341</name>
</gene>
<sequence length="304" mass="33130">TMHNGEETVRFAPRNNPRRKKNGDAPIRRSSRNVAGKAYSNTHPPITVVPYPSMHNQAHHPVPFLDGQDDIPRSDGEGDSPDPNRGASGSPAPVDSTNIVPPSDPSHFVLGTQPMASALDLAAQIPPAPIHPDLPIPENLPRPSDLGSLPPPNPLSLSNQLAPSRPNSPASAPNHHIMTPDPPLAVPISAPNPNLYSLGNLEQQQNERRRRLASLDNVLLCGPPRRHVNNYTSNLYARTKPHIYHPNPKASNSPDNSKKYQGSFNIAEQLLMYPAEHSMLYDLVCTDPFPIDDATVTRGFVFAQ</sequence>
<feature type="compositionally biased region" description="Low complexity" evidence="1">
    <location>
        <begin position="155"/>
        <end position="174"/>
    </location>
</feature>
<name>A0A8H3H6Q9_9AGAM</name>
<accession>A0A8H3H6Q9</accession>
<reference evidence="2" key="1">
    <citation type="submission" date="2021-01" db="EMBL/GenBank/DDBJ databases">
        <authorList>
            <person name="Kaushik A."/>
        </authorList>
    </citation>
    <scope>NUCLEOTIDE SEQUENCE</scope>
    <source>
        <strain evidence="2">Type strain: AG8-Rh-89/</strain>
    </source>
</reference>
<comment type="caution">
    <text evidence="2">The sequence shown here is derived from an EMBL/GenBank/DDBJ whole genome shotgun (WGS) entry which is preliminary data.</text>
</comment>
<organism evidence="2 3">
    <name type="scientific">Rhizoctonia solani</name>
    <dbReference type="NCBI Taxonomy" id="456999"/>
    <lineage>
        <taxon>Eukaryota</taxon>
        <taxon>Fungi</taxon>
        <taxon>Dikarya</taxon>
        <taxon>Basidiomycota</taxon>
        <taxon>Agaricomycotina</taxon>
        <taxon>Agaricomycetes</taxon>
        <taxon>Cantharellales</taxon>
        <taxon>Ceratobasidiaceae</taxon>
        <taxon>Rhizoctonia</taxon>
    </lineage>
</organism>
<dbReference type="EMBL" id="CAJMWZ010004223">
    <property type="protein sequence ID" value="CAE6486753.1"/>
    <property type="molecule type" value="Genomic_DNA"/>
</dbReference>
<proteinExistence type="predicted"/>
<evidence type="ECO:0000313" key="2">
    <source>
        <dbReference type="EMBL" id="CAE6486753.1"/>
    </source>
</evidence>